<dbReference type="InterPro" id="IPR025345">
    <property type="entry name" value="DUF4249"/>
</dbReference>
<organism evidence="1 2">
    <name type="scientific">Polaribacter aestuariivivens</name>
    <dbReference type="NCBI Taxonomy" id="2304626"/>
    <lineage>
        <taxon>Bacteria</taxon>
        <taxon>Pseudomonadati</taxon>
        <taxon>Bacteroidota</taxon>
        <taxon>Flavobacteriia</taxon>
        <taxon>Flavobacteriales</taxon>
        <taxon>Flavobacteriaceae</taxon>
    </lineage>
</organism>
<reference evidence="1 2" key="1">
    <citation type="submission" date="2019-05" db="EMBL/GenBank/DDBJ databases">
        <title>Polaribacter aestuariivivens sp. nov., isolated from a tidal flat.</title>
        <authorList>
            <person name="Yoon J.-H."/>
        </authorList>
    </citation>
    <scope>NUCLEOTIDE SEQUENCE [LARGE SCALE GENOMIC DNA]</scope>
    <source>
        <strain evidence="1 2">DBTF-3</strain>
    </source>
</reference>
<dbReference type="RefSeq" id="WP_138537496.1">
    <property type="nucleotide sequence ID" value="NZ_VANR01000008.1"/>
</dbReference>
<proteinExistence type="predicted"/>
<sequence>MKNIKIIFVFLTLLFASCEKVVDIDVPTIPPKLIIDASFEVFFDENPVTANNVVKLKLSADYFDETIPVVTNATVFLTNLSDNTVINFTDVNLDGNYEPTSSFIPEDNITYELTVIHDNQTYKGKATKVKSTPLTSVVQGDKTLFSGEETELKVDFTDDGTVENHYLFDFTQNIYLALEDRYFNGSDYNFSYFYQEDEIELPTNVTIKMTGISKEYYTYFRVLIDQSGQNAGGPFQSVPSSLLGNMINTTNEENFPLGYFHIGESDTFSLDLVEKNN</sequence>
<dbReference type="Pfam" id="PF14054">
    <property type="entry name" value="DUF4249"/>
    <property type="match status" value="1"/>
</dbReference>
<name>A0A5S3N0Z7_9FLAO</name>
<dbReference type="AlphaFoldDB" id="A0A5S3N0Z7"/>
<evidence type="ECO:0000313" key="2">
    <source>
        <dbReference type="Proteomes" id="UP000307140"/>
    </source>
</evidence>
<dbReference type="PROSITE" id="PS51257">
    <property type="entry name" value="PROKAR_LIPOPROTEIN"/>
    <property type="match status" value="1"/>
</dbReference>
<dbReference type="Proteomes" id="UP000307140">
    <property type="component" value="Unassembled WGS sequence"/>
</dbReference>
<gene>
    <name evidence="1" type="ORF">FDT66_13670</name>
</gene>
<protein>
    <submittedName>
        <fullName evidence="1">DUF4249 domain-containing protein</fullName>
    </submittedName>
</protein>
<keyword evidence="2" id="KW-1185">Reference proteome</keyword>
<comment type="caution">
    <text evidence="1">The sequence shown here is derived from an EMBL/GenBank/DDBJ whole genome shotgun (WGS) entry which is preliminary data.</text>
</comment>
<accession>A0A5S3N0Z7</accession>
<dbReference type="OrthoDB" id="1430047at2"/>
<dbReference type="EMBL" id="VANR01000008">
    <property type="protein sequence ID" value="TMM28647.1"/>
    <property type="molecule type" value="Genomic_DNA"/>
</dbReference>
<evidence type="ECO:0000313" key="1">
    <source>
        <dbReference type="EMBL" id="TMM28647.1"/>
    </source>
</evidence>